<protein>
    <recommendedName>
        <fullName evidence="9">Periplasmic chaperone PpiD</fullName>
    </recommendedName>
    <alternativeName>
        <fullName evidence="10">Periplasmic folding chaperone</fullName>
    </alternativeName>
</protein>
<comment type="subcellular location">
    <subcellularLocation>
        <location evidence="1">Cell inner membrane</location>
        <topology evidence="1">Single-pass type II membrane protein</topology>
        <orientation evidence="1">Periplasmic side</orientation>
    </subcellularLocation>
</comment>
<evidence type="ECO:0000256" key="10">
    <source>
        <dbReference type="ARBA" id="ARBA00042775"/>
    </source>
</evidence>
<evidence type="ECO:0000256" key="7">
    <source>
        <dbReference type="ARBA" id="ARBA00023186"/>
    </source>
</evidence>
<keyword evidence="11 13" id="KW-0413">Isomerase</keyword>
<evidence type="ECO:0000313" key="13">
    <source>
        <dbReference type="EMBL" id="GGE02912.1"/>
    </source>
</evidence>
<accession>A0A916ZMD3</accession>
<dbReference type="PROSITE" id="PS50198">
    <property type="entry name" value="PPIC_PPIASE_2"/>
    <property type="match status" value="1"/>
</dbReference>
<keyword evidence="3" id="KW-0997">Cell inner membrane</keyword>
<proteinExistence type="inferred from homology"/>
<evidence type="ECO:0000256" key="2">
    <source>
        <dbReference type="ARBA" id="ARBA00022475"/>
    </source>
</evidence>
<dbReference type="Pfam" id="PF13623">
    <property type="entry name" value="SurA_N_2"/>
    <property type="match status" value="1"/>
</dbReference>
<dbReference type="PANTHER" id="PTHR47529:SF1">
    <property type="entry name" value="PERIPLASMIC CHAPERONE PPID"/>
    <property type="match status" value="1"/>
</dbReference>
<feature type="domain" description="PpiC" evidence="12">
    <location>
        <begin position="329"/>
        <end position="438"/>
    </location>
</feature>
<evidence type="ECO:0000256" key="9">
    <source>
        <dbReference type="ARBA" id="ARBA00040743"/>
    </source>
</evidence>
<evidence type="ECO:0000256" key="8">
    <source>
        <dbReference type="ARBA" id="ARBA00038408"/>
    </source>
</evidence>
<evidence type="ECO:0000256" key="5">
    <source>
        <dbReference type="ARBA" id="ARBA00022989"/>
    </source>
</evidence>
<reference evidence="13 14" key="1">
    <citation type="journal article" date="2014" name="Int. J. Syst. Evol. Microbiol.">
        <title>Complete genome sequence of Corynebacterium casei LMG S-19264T (=DSM 44701T), isolated from a smear-ripened cheese.</title>
        <authorList>
            <consortium name="US DOE Joint Genome Institute (JGI-PGF)"/>
            <person name="Walter F."/>
            <person name="Albersmeier A."/>
            <person name="Kalinowski J."/>
            <person name="Ruckert C."/>
        </authorList>
    </citation>
    <scope>NUCLEOTIDE SEQUENCE [LARGE SCALE GENOMIC DNA]</scope>
    <source>
        <strain evidence="13 14">CGMCC 1.12925</strain>
    </source>
</reference>
<keyword evidence="11" id="KW-0697">Rotamase</keyword>
<evidence type="ECO:0000256" key="1">
    <source>
        <dbReference type="ARBA" id="ARBA00004382"/>
    </source>
</evidence>
<dbReference type="SUPFAM" id="SSF109998">
    <property type="entry name" value="Triger factor/SurA peptide-binding domain-like"/>
    <property type="match status" value="1"/>
</dbReference>
<keyword evidence="4" id="KW-0812">Transmembrane</keyword>
<organism evidence="13 14">
    <name type="scientific">Psychroflexus salis</name>
    <dbReference type="NCBI Taxonomy" id="1526574"/>
    <lineage>
        <taxon>Bacteria</taxon>
        <taxon>Pseudomonadati</taxon>
        <taxon>Bacteroidota</taxon>
        <taxon>Flavobacteriia</taxon>
        <taxon>Flavobacteriales</taxon>
        <taxon>Flavobacteriaceae</taxon>
        <taxon>Psychroflexus</taxon>
    </lineage>
</organism>
<comment type="caution">
    <text evidence="13">The sequence shown here is derived from an EMBL/GenBank/DDBJ whole genome shotgun (WGS) entry which is preliminary data.</text>
</comment>
<gene>
    <name evidence="13" type="ORF">GCM10010831_00790</name>
</gene>
<keyword evidence="14" id="KW-1185">Reference proteome</keyword>
<dbReference type="InterPro" id="IPR000297">
    <property type="entry name" value="PPIase_PpiC"/>
</dbReference>
<dbReference type="InterPro" id="IPR046357">
    <property type="entry name" value="PPIase_dom_sf"/>
</dbReference>
<evidence type="ECO:0000313" key="14">
    <source>
        <dbReference type="Proteomes" id="UP000599688"/>
    </source>
</evidence>
<keyword evidence="6" id="KW-0472">Membrane</keyword>
<keyword evidence="5" id="KW-1133">Transmembrane helix</keyword>
<dbReference type="PANTHER" id="PTHR47529">
    <property type="entry name" value="PEPTIDYL-PROLYL CIS-TRANS ISOMERASE D"/>
    <property type="match status" value="1"/>
</dbReference>
<dbReference type="AlphaFoldDB" id="A0A916ZMD3"/>
<dbReference type="GO" id="GO:0005886">
    <property type="term" value="C:plasma membrane"/>
    <property type="evidence" value="ECO:0007669"/>
    <property type="project" value="UniProtKB-SubCell"/>
</dbReference>
<dbReference type="EMBL" id="BMGL01000001">
    <property type="protein sequence ID" value="GGE02912.1"/>
    <property type="molecule type" value="Genomic_DNA"/>
</dbReference>
<sequence length="694" mass="78088">MAILSKIRQRTVVLIGVIALALFAFVLADVINQGGFSGEKQTSTVGVIGDEKIEQETFARQVENYRNQLGANASTMRAVNQVWDAQVNQTILKQEFEKLGLQATRAQILDYLEDQLAGNPSFSNEDGLFSESKMVEYVANIKETNLQEYQAWQKYLEDIEVQILTDSYYNMIQAGLNVTLFEAERIYKLNNDNLNLEFAYVAYEDAEDVKVSKSDIKDYINKNKERFKQDAKADIEYVFFEEVPSNEDDANVQTAVKTLMGEFKTTSNNEEFINLNSDSPYQARFQFEYDLKSDFSEQLYNLNQDEVYGPYKENESWKLSKLIEIKTIADSADVKHILITFEGTRVDPEVTRTKEEAKQLADSLFSELNKNKAQYAQIAETFSADKQSGAKGGELGTLKFGNLFGGDKEFNEKVFTAKNESLQVIESDFGYHIVHVSNLTEPKKAVKIASLSQKVLPSDKTSTTIYREASNFLLDSREKDFDELAKEYGVDIKPINGIKQLEERITGLGVQRPIVKWAFEKDTKAGNTEFFEITEGFVIAKLVKRNEKGLQSVEQASAAVTPILKKEKQAKNIISKAKANSLEDFTTQFGVDKKRATAVNLESPMLTGVGQEPAVVGAAFGLEEGTTSAPVKGEKGVFVVKLLKRNEAPALPSYTGIAKKETEERLKNIRGQNSKLLKALKETREIEDNRARFY</sequence>
<evidence type="ECO:0000256" key="4">
    <source>
        <dbReference type="ARBA" id="ARBA00022692"/>
    </source>
</evidence>
<evidence type="ECO:0000256" key="6">
    <source>
        <dbReference type="ARBA" id="ARBA00023136"/>
    </source>
</evidence>
<dbReference type="InterPro" id="IPR027304">
    <property type="entry name" value="Trigger_fact/SurA_dom_sf"/>
</dbReference>
<comment type="similarity">
    <text evidence="8">Belongs to the PpiD chaperone family.</text>
</comment>
<keyword evidence="2" id="KW-1003">Cell membrane</keyword>
<evidence type="ECO:0000256" key="3">
    <source>
        <dbReference type="ARBA" id="ARBA00022519"/>
    </source>
</evidence>
<dbReference type="Proteomes" id="UP000599688">
    <property type="component" value="Unassembled WGS sequence"/>
</dbReference>
<dbReference type="Gene3D" id="3.10.50.40">
    <property type="match status" value="2"/>
</dbReference>
<keyword evidence="7" id="KW-0143">Chaperone</keyword>
<dbReference type="GO" id="GO:0003755">
    <property type="term" value="F:peptidyl-prolyl cis-trans isomerase activity"/>
    <property type="evidence" value="ECO:0007669"/>
    <property type="project" value="UniProtKB-KW"/>
</dbReference>
<dbReference type="InterPro" id="IPR052029">
    <property type="entry name" value="PpiD_chaperone"/>
</dbReference>
<dbReference type="RefSeq" id="WP_188404779.1">
    <property type="nucleotide sequence ID" value="NZ_BMGL01000001.1"/>
</dbReference>
<dbReference type="SUPFAM" id="SSF54534">
    <property type="entry name" value="FKBP-like"/>
    <property type="match status" value="1"/>
</dbReference>
<name>A0A916ZMD3_9FLAO</name>
<evidence type="ECO:0000259" key="12">
    <source>
        <dbReference type="PROSITE" id="PS50198"/>
    </source>
</evidence>
<evidence type="ECO:0000256" key="11">
    <source>
        <dbReference type="PROSITE-ProRule" id="PRU00278"/>
    </source>
</evidence>
<dbReference type="Pfam" id="PF13616">
    <property type="entry name" value="Rotamase_3"/>
    <property type="match status" value="1"/>
</dbReference>